<keyword evidence="1" id="KW-0472">Membrane</keyword>
<keyword evidence="1" id="KW-1133">Transmembrane helix</keyword>
<name>A0A494YBG8_9BACL</name>
<evidence type="ECO:0000256" key="1">
    <source>
        <dbReference type="SAM" id="Phobius"/>
    </source>
</evidence>
<dbReference type="Proteomes" id="UP000282076">
    <property type="component" value="Unassembled WGS sequence"/>
</dbReference>
<comment type="caution">
    <text evidence="2">The sequence shown here is derived from an EMBL/GenBank/DDBJ whole genome shotgun (WGS) entry which is preliminary data.</text>
</comment>
<evidence type="ECO:0000313" key="2">
    <source>
        <dbReference type="EMBL" id="RKP57986.1"/>
    </source>
</evidence>
<dbReference type="AlphaFoldDB" id="A0A494YBG8"/>
<keyword evidence="3" id="KW-1185">Reference proteome</keyword>
<dbReference type="EMBL" id="RBZM01000001">
    <property type="protein sequence ID" value="RKP57986.1"/>
    <property type="molecule type" value="Genomic_DNA"/>
</dbReference>
<accession>A0A494YBG8</accession>
<feature type="transmembrane region" description="Helical" evidence="1">
    <location>
        <begin position="40"/>
        <end position="58"/>
    </location>
</feature>
<sequence>MIKLVSFVFELLRLCILLILTLLILGGLEREIYRLIFGNPIYLWSMTLGNMILFLVVYRNYFQFKGWYKSENNKKLKKSSTISLITFSMVLLLIPIWIN</sequence>
<organism evidence="2 3">
    <name type="scientific">Cohnella endophytica</name>
    <dbReference type="NCBI Taxonomy" id="2419778"/>
    <lineage>
        <taxon>Bacteria</taxon>
        <taxon>Bacillati</taxon>
        <taxon>Bacillota</taxon>
        <taxon>Bacilli</taxon>
        <taxon>Bacillales</taxon>
        <taxon>Paenibacillaceae</taxon>
        <taxon>Cohnella</taxon>
    </lineage>
</organism>
<feature type="transmembrane region" description="Helical" evidence="1">
    <location>
        <begin position="79"/>
        <end position="98"/>
    </location>
</feature>
<keyword evidence="1" id="KW-0812">Transmembrane</keyword>
<evidence type="ECO:0000313" key="3">
    <source>
        <dbReference type="Proteomes" id="UP000282076"/>
    </source>
</evidence>
<protein>
    <submittedName>
        <fullName evidence="2">Uncharacterized protein</fullName>
    </submittedName>
</protein>
<reference evidence="2 3" key="1">
    <citation type="submission" date="2018-10" db="EMBL/GenBank/DDBJ databases">
        <title>Cohnella sp. M2MS4P-1, whole genome shotgun sequence.</title>
        <authorList>
            <person name="Tuo L."/>
        </authorList>
    </citation>
    <scope>NUCLEOTIDE SEQUENCE [LARGE SCALE GENOMIC DNA]</scope>
    <source>
        <strain evidence="2 3">M2MS4P-1</strain>
    </source>
</reference>
<proteinExistence type="predicted"/>
<gene>
    <name evidence="2" type="ORF">D7Z26_00265</name>
</gene>